<dbReference type="InterPro" id="IPR034868">
    <property type="entry name" value="PB1_Par6"/>
</dbReference>
<evidence type="ECO:0000259" key="13">
    <source>
        <dbReference type="PROSITE" id="PS51745"/>
    </source>
</evidence>
<dbReference type="AlphaFoldDB" id="A0A0N0BDA9"/>
<feature type="domain" description="PDZ" evidence="12">
    <location>
        <begin position="160"/>
        <end position="257"/>
    </location>
</feature>
<evidence type="ECO:0000256" key="8">
    <source>
        <dbReference type="ARBA" id="ARBA00022618"/>
    </source>
</evidence>
<dbReference type="Gene3D" id="3.10.20.90">
    <property type="entry name" value="Phosphatidylinositol 3-kinase Catalytic Subunit, Chain A, domain 1"/>
    <property type="match status" value="1"/>
</dbReference>
<evidence type="ECO:0000256" key="5">
    <source>
        <dbReference type="ARBA" id="ARBA00022427"/>
    </source>
</evidence>
<evidence type="ECO:0000313" key="14">
    <source>
        <dbReference type="EMBL" id="KOX69841.1"/>
    </source>
</evidence>
<dbReference type="CDD" id="cd06718">
    <property type="entry name" value="PDZ_Par6-like"/>
    <property type="match status" value="1"/>
</dbReference>
<sequence length="309" mass="33961">MSKSKLYYQVDIVAVKSKFDADILRFSVNRNEAINYEDFRKLLSERHDIGFDLSFLIWYTDPTDGDLLPINNDNNLSRALLAAKPLLRIFIQRKGKHLSTTGDGIEEINGYGTMKPKNLISSILGGTPGKPKSLAISNPHDFRQVSAIIDVDILPETCRRVRLLKHGSDKPLGFYIKDGESFRLLPSSAGGGIEKVPGVFISRLVPGGLAESTGLLAVNDEVLEVNGIEVAGKTLDQVTDMMIANSSNLIITVKPANQRAALAASRRDSFSQFFGSHQWAQSVISGSDEDVDEILDLTNVQDDISNNRN</sequence>
<evidence type="ECO:0000256" key="7">
    <source>
        <dbReference type="ARBA" id="ARBA00022490"/>
    </source>
</evidence>
<organism evidence="14 15">
    <name type="scientific">Melipona quadrifasciata</name>
    <dbReference type="NCBI Taxonomy" id="166423"/>
    <lineage>
        <taxon>Eukaryota</taxon>
        <taxon>Metazoa</taxon>
        <taxon>Ecdysozoa</taxon>
        <taxon>Arthropoda</taxon>
        <taxon>Hexapoda</taxon>
        <taxon>Insecta</taxon>
        <taxon>Pterygota</taxon>
        <taxon>Neoptera</taxon>
        <taxon>Endopterygota</taxon>
        <taxon>Hymenoptera</taxon>
        <taxon>Apocrita</taxon>
        <taxon>Aculeata</taxon>
        <taxon>Apoidea</taxon>
        <taxon>Anthophila</taxon>
        <taxon>Apidae</taxon>
        <taxon>Melipona</taxon>
    </lineage>
</organism>
<dbReference type="FunFam" id="2.30.42.10:FF:000030">
    <property type="entry name" value="Partitioning defective 6 homolog beta"/>
    <property type="match status" value="1"/>
</dbReference>
<dbReference type="GO" id="GO:0007098">
    <property type="term" value="P:centrosome cycle"/>
    <property type="evidence" value="ECO:0007669"/>
    <property type="project" value="TreeGrafter"/>
</dbReference>
<gene>
    <name evidence="14" type="ORF">WN51_06029</name>
</gene>
<dbReference type="InterPro" id="IPR001478">
    <property type="entry name" value="PDZ"/>
</dbReference>
<dbReference type="GO" id="GO:0051301">
    <property type="term" value="P:cell division"/>
    <property type="evidence" value="ECO:0007669"/>
    <property type="project" value="UniProtKB-KW"/>
</dbReference>
<dbReference type="STRING" id="166423.A0A0N0BDA9"/>
<name>A0A0N0BDA9_9HYME</name>
<dbReference type="PANTHER" id="PTHR14102:SF11">
    <property type="entry name" value="LD29223P"/>
    <property type="match status" value="1"/>
</dbReference>
<dbReference type="PANTHER" id="PTHR14102">
    <property type="entry name" value="PAR-6-RELATED"/>
    <property type="match status" value="1"/>
</dbReference>
<keyword evidence="8" id="KW-0132">Cell division</keyword>
<accession>A0A0N0BDA9</accession>
<dbReference type="InterPro" id="IPR000270">
    <property type="entry name" value="PB1_dom"/>
</dbReference>
<evidence type="ECO:0000256" key="1">
    <source>
        <dbReference type="ARBA" id="ARBA00004236"/>
    </source>
</evidence>
<dbReference type="CDD" id="cd06403">
    <property type="entry name" value="PB1_Par6"/>
    <property type="match status" value="1"/>
</dbReference>
<keyword evidence="15" id="KW-1185">Reference proteome</keyword>
<evidence type="ECO:0000313" key="15">
    <source>
        <dbReference type="Proteomes" id="UP000053105"/>
    </source>
</evidence>
<dbReference type="PROSITE" id="PS51745">
    <property type="entry name" value="PB1"/>
    <property type="match status" value="1"/>
</dbReference>
<dbReference type="Gene3D" id="2.30.42.10">
    <property type="match status" value="1"/>
</dbReference>
<dbReference type="EMBL" id="KQ435881">
    <property type="protein sequence ID" value="KOX69841.1"/>
    <property type="molecule type" value="Genomic_DNA"/>
</dbReference>
<feature type="domain" description="PB1" evidence="13">
    <location>
        <begin position="12"/>
        <end position="94"/>
    </location>
</feature>
<evidence type="ECO:0000259" key="12">
    <source>
        <dbReference type="PROSITE" id="PS50106"/>
    </source>
</evidence>
<dbReference type="InterPro" id="IPR036034">
    <property type="entry name" value="PDZ_sf"/>
</dbReference>
<evidence type="ECO:0000256" key="11">
    <source>
        <dbReference type="ARBA" id="ARBA00023306"/>
    </source>
</evidence>
<evidence type="ECO:0000256" key="10">
    <source>
        <dbReference type="ARBA" id="ARBA00023136"/>
    </source>
</evidence>
<dbReference type="SUPFAM" id="SSF54277">
    <property type="entry name" value="CAD &amp; PB1 domains"/>
    <property type="match status" value="1"/>
</dbReference>
<dbReference type="SMART" id="SM00666">
    <property type="entry name" value="PB1"/>
    <property type="match status" value="1"/>
</dbReference>
<evidence type="ECO:0000256" key="4">
    <source>
        <dbReference type="ARBA" id="ARBA00008625"/>
    </source>
</evidence>
<dbReference type="OrthoDB" id="5868434at2759"/>
<evidence type="ECO:0000256" key="3">
    <source>
        <dbReference type="ARBA" id="ARBA00004496"/>
    </source>
</evidence>
<keyword evidence="7" id="KW-0963">Cytoplasm</keyword>
<dbReference type="Pfam" id="PF00595">
    <property type="entry name" value="PDZ"/>
    <property type="match status" value="1"/>
</dbReference>
<comment type="subcellular location">
    <subcellularLocation>
        <location evidence="2">Cell junction</location>
        <location evidence="2">Tight junction</location>
    </subcellularLocation>
    <subcellularLocation>
        <location evidence="1">Cell membrane</location>
    </subcellularLocation>
    <subcellularLocation>
        <location evidence="3">Cytoplasm</location>
    </subcellularLocation>
</comment>
<dbReference type="SMART" id="SM00228">
    <property type="entry name" value="PDZ"/>
    <property type="match status" value="1"/>
</dbReference>
<reference evidence="14 15" key="1">
    <citation type="submission" date="2015-07" db="EMBL/GenBank/DDBJ databases">
        <title>The genome of Melipona quadrifasciata.</title>
        <authorList>
            <person name="Pan H."/>
            <person name="Kapheim K."/>
        </authorList>
    </citation>
    <scope>NUCLEOTIDE SEQUENCE [LARGE SCALE GENOMIC DNA]</scope>
    <source>
        <strain evidence="14">0111107301</strain>
        <tissue evidence="14">Whole body</tissue>
    </source>
</reference>
<dbReference type="Pfam" id="PF00564">
    <property type="entry name" value="PB1"/>
    <property type="match status" value="1"/>
</dbReference>
<proteinExistence type="inferred from homology"/>
<evidence type="ECO:0000256" key="6">
    <source>
        <dbReference type="ARBA" id="ARBA00022475"/>
    </source>
</evidence>
<evidence type="ECO:0000256" key="9">
    <source>
        <dbReference type="ARBA" id="ARBA00022949"/>
    </source>
</evidence>
<keyword evidence="11" id="KW-0131">Cell cycle</keyword>
<keyword evidence="10" id="KW-0472">Membrane</keyword>
<dbReference type="GO" id="GO:0005923">
    <property type="term" value="C:bicellular tight junction"/>
    <property type="evidence" value="ECO:0007669"/>
    <property type="project" value="UniProtKB-SubCell"/>
</dbReference>
<dbReference type="InterPro" id="IPR051741">
    <property type="entry name" value="PAR6_homolog"/>
</dbReference>
<dbReference type="SUPFAM" id="SSF50156">
    <property type="entry name" value="PDZ domain-like"/>
    <property type="match status" value="1"/>
</dbReference>
<comment type="similarity">
    <text evidence="4">Belongs to the PAR6 family.</text>
</comment>
<keyword evidence="9" id="KW-0965">Cell junction</keyword>
<keyword evidence="5" id="KW-0796">Tight junction</keyword>
<dbReference type="GO" id="GO:0005886">
    <property type="term" value="C:plasma membrane"/>
    <property type="evidence" value="ECO:0007669"/>
    <property type="project" value="UniProtKB-SubCell"/>
</dbReference>
<dbReference type="GO" id="GO:0005737">
    <property type="term" value="C:cytoplasm"/>
    <property type="evidence" value="ECO:0007669"/>
    <property type="project" value="UniProtKB-SubCell"/>
</dbReference>
<dbReference type="Proteomes" id="UP000053105">
    <property type="component" value="Unassembled WGS sequence"/>
</dbReference>
<dbReference type="InterPro" id="IPR053793">
    <property type="entry name" value="PB1-like"/>
</dbReference>
<keyword evidence="6" id="KW-1003">Cell membrane</keyword>
<dbReference type="PROSITE" id="PS50106">
    <property type="entry name" value="PDZ"/>
    <property type="match status" value="1"/>
</dbReference>
<protein>
    <submittedName>
        <fullName evidence="14">Partitioning defective 6 like protein gamma</fullName>
    </submittedName>
</protein>
<evidence type="ECO:0000256" key="2">
    <source>
        <dbReference type="ARBA" id="ARBA00004435"/>
    </source>
</evidence>